<feature type="domain" description="Asteroid" evidence="3">
    <location>
        <begin position="128"/>
        <end position="222"/>
    </location>
</feature>
<feature type="region of interest" description="Disordered" evidence="2">
    <location>
        <begin position="471"/>
        <end position="546"/>
    </location>
</feature>
<accession>A0A7D9JRD0</accession>
<dbReference type="Gene3D" id="3.40.50.1010">
    <property type="entry name" value="5'-nuclease"/>
    <property type="match status" value="1"/>
</dbReference>
<evidence type="ECO:0000259" key="3">
    <source>
        <dbReference type="Pfam" id="PF12813"/>
    </source>
</evidence>
<evidence type="ECO:0000256" key="2">
    <source>
        <dbReference type="SAM" id="MobiDB-lite"/>
    </source>
</evidence>
<dbReference type="InterPro" id="IPR029060">
    <property type="entry name" value="PIN-like_dom_sf"/>
</dbReference>
<dbReference type="OrthoDB" id="6022536at2759"/>
<dbReference type="PANTHER" id="PTHR15665">
    <property type="entry name" value="ASTEROID PROTEIN"/>
    <property type="match status" value="1"/>
</dbReference>
<evidence type="ECO:0000256" key="1">
    <source>
        <dbReference type="ARBA" id="ARBA00007398"/>
    </source>
</evidence>
<dbReference type="PANTHER" id="PTHR15665:SF1">
    <property type="entry name" value="PROTEIN ASTEROID HOMOLOG 1"/>
    <property type="match status" value="1"/>
</dbReference>
<dbReference type="EMBL" id="CACRXK020020119">
    <property type="protein sequence ID" value="CAB4034443.1"/>
    <property type="molecule type" value="Genomic_DNA"/>
</dbReference>
<protein>
    <recommendedName>
        <fullName evidence="3">Asteroid domain-containing protein</fullName>
    </recommendedName>
</protein>
<comment type="caution">
    <text evidence="4">The sequence shown here is derived from an EMBL/GenBank/DDBJ whole genome shotgun (WGS) entry which is preliminary data.</text>
</comment>
<organism evidence="4 5">
    <name type="scientific">Paramuricea clavata</name>
    <name type="common">Red gorgonian</name>
    <name type="synonym">Violescent sea-whip</name>
    <dbReference type="NCBI Taxonomy" id="317549"/>
    <lineage>
        <taxon>Eukaryota</taxon>
        <taxon>Metazoa</taxon>
        <taxon>Cnidaria</taxon>
        <taxon>Anthozoa</taxon>
        <taxon>Octocorallia</taxon>
        <taxon>Malacalcyonacea</taxon>
        <taxon>Plexauridae</taxon>
        <taxon>Paramuricea</taxon>
    </lineage>
</organism>
<proteinExistence type="inferred from homology"/>
<sequence length="841" mass="94616">MGIHGLTTYVDTLPFGEGQVWEPFNLHDTNLVIDGCGLYYYIYACNGLNVKFGGQYDQLQNKIKEFFSKLRLNNVVPYVVIDGIMARDEKKFATFMKRKTDRIKKMKNLWTLRKPGYEMVLPRLTQLAIVQVLQEIKVPYAVADFEADCEIASLANKLDAPVLASDSDFYIFNIKRGYIPFQQYDFSCPNTTVRKFSFDGFAKHLGIDPSMSPLLASLVGNDYISDIMLRPFTAHIDSLVSSSKLEAGSKKCKVPTIAQFLSSYKSISEAIHAVIGLFPNNLKVSFKKALDLSIEEYQMKQSNLIGYFDSSDLSCNMRTYNGHSLPQWVVKLYRQGLIASEGLACLCNRKIFLRTQCEDIALPSAQICAQGLRWYYYVLALNCEGTTSTVVSATELQSQSKAGVASMVTDGQIELGRDFDHTLTRGFSPETQTHMDTKSFNDTSSSPLAVSGTMLQNQSGKAGIPSMITVQTEPGTDYDHTHTSRPTPEAQRETKCCVSSPLAELQEQGEDSIPNMVTGQSESQEECKTTHYDTTPSTSHTEQIKDSDHTHSILELEFAHKFNLNENTVKSEEIGLPSTCDHTIKDVKFDKTDSTSQATTEDIVVTELDREGLRLVQKTVNLTRKVPEIDFQIHDIPKMSDEAKNSHLLSLLDSDLPFIRNLPIKHQIVVSALRYWVIHSQIKPAHLAALLVYYVGEKRSSTTSKSFQISLEAVHGFSQWQNVLYWVERLNALFSSAFPQLQIAKLYDGAQVCLVYERLRVLGIKFAESIVINTNLYRHLYDVITTDLPRDCQFNQSRSNKRQQNKGGRTLEQENETKNKSSEVLKGNKFALLCGSDSDED</sequence>
<gene>
    <name evidence="4" type="ORF">PACLA_8A000998</name>
</gene>
<dbReference type="Pfam" id="PF12813">
    <property type="entry name" value="XPG_I_2"/>
    <property type="match status" value="1"/>
</dbReference>
<dbReference type="SUPFAM" id="SSF88723">
    <property type="entry name" value="PIN domain-like"/>
    <property type="match status" value="1"/>
</dbReference>
<feature type="compositionally biased region" description="Basic and acidic residues" evidence="2">
    <location>
        <begin position="809"/>
        <end position="823"/>
    </location>
</feature>
<feature type="region of interest" description="Disordered" evidence="2">
    <location>
        <begin position="796"/>
        <end position="824"/>
    </location>
</feature>
<dbReference type="InterPro" id="IPR039436">
    <property type="entry name" value="Asteroid_dom"/>
</dbReference>
<name>A0A7D9JRD0_PARCT</name>
<reference evidence="4" key="1">
    <citation type="submission" date="2020-04" db="EMBL/GenBank/DDBJ databases">
        <authorList>
            <person name="Alioto T."/>
            <person name="Alioto T."/>
            <person name="Gomez Garrido J."/>
        </authorList>
    </citation>
    <scope>NUCLEOTIDE SEQUENCE</scope>
    <source>
        <strain evidence="4">A484AB</strain>
    </source>
</reference>
<evidence type="ECO:0000313" key="4">
    <source>
        <dbReference type="EMBL" id="CAB4034443.1"/>
    </source>
</evidence>
<evidence type="ECO:0000313" key="5">
    <source>
        <dbReference type="Proteomes" id="UP001152795"/>
    </source>
</evidence>
<keyword evidence="5" id="KW-1185">Reference proteome</keyword>
<dbReference type="InterPro" id="IPR026832">
    <property type="entry name" value="Asteroid"/>
</dbReference>
<comment type="similarity">
    <text evidence="1">Belongs to the asteroid family.</text>
</comment>
<dbReference type="Proteomes" id="UP001152795">
    <property type="component" value="Unassembled WGS sequence"/>
</dbReference>
<feature type="compositionally biased region" description="Polar residues" evidence="2">
    <location>
        <begin position="532"/>
        <end position="541"/>
    </location>
</feature>
<dbReference type="AlphaFoldDB" id="A0A7D9JRD0"/>